<sequence length="65" mass="7156">GASSCPEESSKSKEALHELRASLCTCLSNGMILPLQYGTLRGSPRESEEAKSARRSEQPRKGRHR</sequence>
<name>A0A699W0N1_TANCI</name>
<feature type="non-terminal residue" evidence="2">
    <location>
        <position position="65"/>
    </location>
</feature>
<comment type="caution">
    <text evidence="2">The sequence shown here is derived from an EMBL/GenBank/DDBJ whole genome shotgun (WGS) entry which is preliminary data.</text>
</comment>
<proteinExistence type="predicted"/>
<feature type="region of interest" description="Disordered" evidence="1">
    <location>
        <begin position="37"/>
        <end position="65"/>
    </location>
</feature>
<gene>
    <name evidence="2" type="ORF">Tci_912192</name>
</gene>
<dbReference type="EMBL" id="BKCJ011530288">
    <property type="protein sequence ID" value="GFD40223.1"/>
    <property type="molecule type" value="Genomic_DNA"/>
</dbReference>
<organism evidence="2">
    <name type="scientific">Tanacetum cinerariifolium</name>
    <name type="common">Dalmatian daisy</name>
    <name type="synonym">Chrysanthemum cinerariifolium</name>
    <dbReference type="NCBI Taxonomy" id="118510"/>
    <lineage>
        <taxon>Eukaryota</taxon>
        <taxon>Viridiplantae</taxon>
        <taxon>Streptophyta</taxon>
        <taxon>Embryophyta</taxon>
        <taxon>Tracheophyta</taxon>
        <taxon>Spermatophyta</taxon>
        <taxon>Magnoliopsida</taxon>
        <taxon>eudicotyledons</taxon>
        <taxon>Gunneridae</taxon>
        <taxon>Pentapetalae</taxon>
        <taxon>asterids</taxon>
        <taxon>campanulids</taxon>
        <taxon>Asterales</taxon>
        <taxon>Asteraceae</taxon>
        <taxon>Asteroideae</taxon>
        <taxon>Anthemideae</taxon>
        <taxon>Anthemidinae</taxon>
        <taxon>Tanacetum</taxon>
    </lineage>
</organism>
<dbReference type="AlphaFoldDB" id="A0A699W0N1"/>
<protein>
    <submittedName>
        <fullName evidence="2">Uncharacterized protein</fullName>
    </submittedName>
</protein>
<feature type="non-terminal residue" evidence="2">
    <location>
        <position position="1"/>
    </location>
</feature>
<evidence type="ECO:0000256" key="1">
    <source>
        <dbReference type="SAM" id="MobiDB-lite"/>
    </source>
</evidence>
<accession>A0A699W0N1</accession>
<evidence type="ECO:0000313" key="2">
    <source>
        <dbReference type="EMBL" id="GFD40223.1"/>
    </source>
</evidence>
<reference evidence="2" key="1">
    <citation type="journal article" date="2019" name="Sci. Rep.">
        <title>Draft genome of Tanacetum cinerariifolium, the natural source of mosquito coil.</title>
        <authorList>
            <person name="Yamashiro T."/>
            <person name="Shiraishi A."/>
            <person name="Satake H."/>
            <person name="Nakayama K."/>
        </authorList>
    </citation>
    <scope>NUCLEOTIDE SEQUENCE</scope>
</reference>
<feature type="compositionally biased region" description="Basic and acidic residues" evidence="1">
    <location>
        <begin position="43"/>
        <end position="65"/>
    </location>
</feature>